<comment type="function">
    <text evidence="1">Catalyzes the insertion of molybdate into adenylated molybdopterin with the concomitant release of AMP.</text>
</comment>
<gene>
    <name evidence="3" type="ORF">QCO44_03220</name>
</gene>
<comment type="catalytic activity">
    <reaction evidence="1">
        <text>adenylyl-molybdopterin + molybdate = Mo-molybdopterin + AMP + H(+)</text>
        <dbReference type="Rhea" id="RHEA:35047"/>
        <dbReference type="ChEBI" id="CHEBI:15378"/>
        <dbReference type="ChEBI" id="CHEBI:36264"/>
        <dbReference type="ChEBI" id="CHEBI:62727"/>
        <dbReference type="ChEBI" id="CHEBI:71302"/>
        <dbReference type="ChEBI" id="CHEBI:456215"/>
    </reaction>
</comment>
<dbReference type="EC" id="2.10.1.1" evidence="1"/>
<comment type="similarity">
    <text evidence="1">Belongs to the MoeA family.</text>
</comment>
<keyword evidence="1" id="KW-0460">Magnesium</keyword>
<dbReference type="PANTHER" id="PTHR10192:SF28">
    <property type="entry name" value="MOLYBDOPTERIN MOLYBDENUMTRANSFERASE"/>
    <property type="match status" value="1"/>
</dbReference>
<dbReference type="Proteomes" id="UP001559623">
    <property type="component" value="Unassembled WGS sequence"/>
</dbReference>
<keyword evidence="1" id="KW-0479">Metal-binding</keyword>
<dbReference type="SMART" id="SM00852">
    <property type="entry name" value="MoCF_biosynth"/>
    <property type="match status" value="1"/>
</dbReference>
<keyword evidence="4" id="KW-1185">Reference proteome</keyword>
<dbReference type="CDD" id="cd03522">
    <property type="entry name" value="MoeA_like"/>
    <property type="match status" value="1"/>
</dbReference>
<proteinExistence type="inferred from homology"/>
<dbReference type="SUPFAM" id="SSF53218">
    <property type="entry name" value="Molybdenum cofactor biosynthesis proteins"/>
    <property type="match status" value="1"/>
</dbReference>
<keyword evidence="1" id="KW-0501">Molybdenum cofactor biosynthesis</keyword>
<keyword evidence="1" id="KW-0808">Transferase</keyword>
<dbReference type="Gene3D" id="3.40.980.10">
    <property type="entry name" value="MoaB/Mog-like domain"/>
    <property type="match status" value="1"/>
</dbReference>
<protein>
    <recommendedName>
        <fullName evidence="1">Molybdopterin molybdenumtransferase</fullName>
        <ecNumber evidence="1">2.10.1.1</ecNumber>
    </recommendedName>
</protein>
<comment type="pathway">
    <text evidence="1">Cofactor biosynthesis; molybdopterin biosynthesis.</text>
</comment>
<comment type="caution">
    <text evidence="3">The sequence shown here is derived from an EMBL/GenBank/DDBJ whole genome shotgun (WGS) entry which is preliminary data.</text>
</comment>
<dbReference type="InterPro" id="IPR036425">
    <property type="entry name" value="MoaB/Mog-like_dom_sf"/>
</dbReference>
<comment type="cofactor">
    <cofactor evidence="1">
        <name>Mg(2+)</name>
        <dbReference type="ChEBI" id="CHEBI:18420"/>
    </cofactor>
</comment>
<name>A0ABV3X4V0_9FIRM</name>
<organism evidence="3 4">
    <name type="scientific">Selenomonas sputigena</name>
    <dbReference type="NCBI Taxonomy" id="69823"/>
    <lineage>
        <taxon>Bacteria</taxon>
        <taxon>Bacillati</taxon>
        <taxon>Bacillota</taxon>
        <taxon>Negativicutes</taxon>
        <taxon>Selenomonadales</taxon>
        <taxon>Selenomonadaceae</taxon>
        <taxon>Selenomonas</taxon>
    </lineage>
</organism>
<reference evidence="3 4" key="1">
    <citation type="submission" date="2023-04" db="EMBL/GenBank/DDBJ databases">
        <title>Genome Sequence of Selenomonas sputigena ATCC 33150.</title>
        <authorList>
            <person name="Miller D.P."/>
            <person name="Anvari S."/>
            <person name="Polson S.W."/>
            <person name="Macdonald M."/>
            <person name="Mcdowell J.V."/>
        </authorList>
    </citation>
    <scope>NUCLEOTIDE SEQUENCE [LARGE SCALE GENOMIC DNA]</scope>
    <source>
        <strain evidence="3 4">ATCC 33150</strain>
    </source>
</reference>
<dbReference type="Pfam" id="PF00994">
    <property type="entry name" value="MoCF_biosynth"/>
    <property type="match status" value="1"/>
</dbReference>
<dbReference type="PANTHER" id="PTHR10192">
    <property type="entry name" value="MOLYBDOPTERIN BIOSYNTHESIS PROTEIN"/>
    <property type="match status" value="1"/>
</dbReference>
<dbReference type="InterPro" id="IPR038987">
    <property type="entry name" value="MoeA-like"/>
</dbReference>
<accession>A0ABV3X4V0</accession>
<evidence type="ECO:0000313" key="4">
    <source>
        <dbReference type="Proteomes" id="UP001559623"/>
    </source>
</evidence>
<evidence type="ECO:0000256" key="1">
    <source>
        <dbReference type="RuleBase" id="RU365090"/>
    </source>
</evidence>
<dbReference type="EMBL" id="JARVLH010000002">
    <property type="protein sequence ID" value="MEX5284652.1"/>
    <property type="molecule type" value="Genomic_DNA"/>
</dbReference>
<dbReference type="InterPro" id="IPR001453">
    <property type="entry name" value="MoaB/Mog_dom"/>
</dbReference>
<feature type="domain" description="MoaB/Mog" evidence="2">
    <location>
        <begin position="178"/>
        <end position="314"/>
    </location>
</feature>
<evidence type="ECO:0000313" key="3">
    <source>
        <dbReference type="EMBL" id="MEX5284652.1"/>
    </source>
</evidence>
<keyword evidence="1" id="KW-0500">Molybdenum</keyword>
<evidence type="ECO:0000259" key="2">
    <source>
        <dbReference type="SMART" id="SM00852"/>
    </source>
</evidence>
<sequence length="349" mass="38265">MSALAMQEIAVEDAVGQILCHDITEIVRGVRKGARFRKGHVVEAADIPVLLSLGKEHLYVWENDGTLLHENEAAEILRGFCQNEGMEASEPKEGKIELRALHDGVFAVDVERFHRLNDFDDIMVACAPQYMAVKKGDLLAGMRVIPLAVKKDLMEEAARSVGEEPIFRLLPYRSLKVGVVTTGSEVAHGRIKDTFTPVLDAKLRAFGLSVNEHRISDDALEHTQAAIEELLDRGMDMVLCTGGMSVDPDDRTPAAIRAAGAEVVTYGAPVLPGAMFLLAYAERDGRTVPVLGLPGCVMYSAATIFDIVLPRILASERVTRREIRRLGLGGLCLACETCHYPRCTFGKWE</sequence>